<dbReference type="Gene3D" id="2.60.120.430">
    <property type="entry name" value="Galactose-binding lectin"/>
    <property type="match status" value="1"/>
</dbReference>
<reference evidence="3" key="1">
    <citation type="journal article" date="2019" name="Int. J. Syst. Evol. Microbiol.">
        <title>The Global Catalogue of Microorganisms (GCM) 10K type strain sequencing project: providing services to taxonomists for standard genome sequencing and annotation.</title>
        <authorList>
            <consortium name="The Broad Institute Genomics Platform"/>
            <consortium name="The Broad Institute Genome Sequencing Center for Infectious Disease"/>
            <person name="Wu L."/>
            <person name="Ma J."/>
        </authorList>
    </citation>
    <scope>NUCLEOTIDE SEQUENCE [LARGE SCALE GENOMIC DNA]</scope>
    <source>
        <strain evidence="3">CGMCC 4.7393</strain>
    </source>
</reference>
<proteinExistence type="predicted"/>
<gene>
    <name evidence="2" type="ORF">ACFQHR_11235</name>
</gene>
<dbReference type="InterPro" id="IPR014756">
    <property type="entry name" value="Ig_E-set"/>
</dbReference>
<dbReference type="PROSITE" id="PS51257">
    <property type="entry name" value="PROKAR_LIPOPROTEIN"/>
    <property type="match status" value="1"/>
</dbReference>
<feature type="chain" id="PRO_5046635911" evidence="1">
    <location>
        <begin position="27"/>
        <end position="517"/>
    </location>
</feature>
<dbReference type="CDD" id="cd00102">
    <property type="entry name" value="IPT"/>
    <property type="match status" value="1"/>
</dbReference>
<comment type="caution">
    <text evidence="2">The sequence shown here is derived from an EMBL/GenBank/DDBJ whole genome shotgun (WGS) entry which is preliminary data.</text>
</comment>
<organism evidence="2 3">
    <name type="scientific">Rufibacter roseus</name>
    <dbReference type="NCBI Taxonomy" id="1567108"/>
    <lineage>
        <taxon>Bacteria</taxon>
        <taxon>Pseudomonadati</taxon>
        <taxon>Bacteroidota</taxon>
        <taxon>Cytophagia</taxon>
        <taxon>Cytophagales</taxon>
        <taxon>Hymenobacteraceae</taxon>
        <taxon>Rufibacter</taxon>
    </lineage>
</organism>
<protein>
    <submittedName>
        <fullName evidence="2">IPT/TIG domain-containing protein</fullName>
    </submittedName>
</protein>
<dbReference type="EMBL" id="JBHSYQ010000004">
    <property type="protein sequence ID" value="MFC6998202.1"/>
    <property type="molecule type" value="Genomic_DNA"/>
</dbReference>
<dbReference type="Gene3D" id="2.60.40.10">
    <property type="entry name" value="Immunoglobulins"/>
    <property type="match status" value="4"/>
</dbReference>
<evidence type="ECO:0000256" key="1">
    <source>
        <dbReference type="SAM" id="SignalP"/>
    </source>
</evidence>
<dbReference type="SUPFAM" id="SSF81296">
    <property type="entry name" value="E set domains"/>
    <property type="match status" value="3"/>
</dbReference>
<dbReference type="InterPro" id="IPR013783">
    <property type="entry name" value="Ig-like_fold"/>
</dbReference>
<evidence type="ECO:0000313" key="2">
    <source>
        <dbReference type="EMBL" id="MFC6998202.1"/>
    </source>
</evidence>
<sequence>MKHIYNLRAILLVCLLVSFGFFTSCSDDEGEINSGQVELLSFGPTGVKHGEQIKFIGRNLNIVESIEFQGATVAKTQFTAHTSELIELIVPQETEEGRVTLKIAGGEDVVSKTVLSFEVPVVINSFTESAKPGTNITITGNYLNWVDSVQFGSLVPHVKTFVSRSMTELVLTVPMEAKTGTLTFFTGGTEPMSIETEQELQVTLPNATGINPTSLKHGENLTITGTDLDLVKEVVFTGVGSARVSTFVNQSATQLVVTVPNNASTGTLKLVAMSGEEVTTTQTITVILPAITNMAPNPVDPGGKLTITGTNLDLVKTVNFAGGASVSTFISKTPTQIELTMPTADVVNGAVTFITTRDYSVATGKTLNINIERPPYFIFNDALHSEWQKWNGWGTTVQDMASTEQVSRGSRAIKLSYNDSYGALQLHPTNAKVMEGYTTLVLYVYGVTGDYQMSVALQLKDGKDTPDGTFMVKQGEWKKIEIPISTFGDLSAGINDFRLKNYGTNPNTVYVDDIELR</sequence>
<evidence type="ECO:0000313" key="3">
    <source>
        <dbReference type="Proteomes" id="UP001596405"/>
    </source>
</evidence>
<keyword evidence="1" id="KW-0732">Signal</keyword>
<dbReference type="RefSeq" id="WP_066621449.1">
    <property type="nucleotide sequence ID" value="NZ_JBHSYQ010000004.1"/>
</dbReference>
<feature type="signal peptide" evidence="1">
    <location>
        <begin position="1"/>
        <end position="26"/>
    </location>
</feature>
<accession>A0ABW2DNS9</accession>
<dbReference type="SUPFAM" id="SSF49785">
    <property type="entry name" value="Galactose-binding domain-like"/>
    <property type="match status" value="1"/>
</dbReference>
<dbReference type="Proteomes" id="UP001596405">
    <property type="component" value="Unassembled WGS sequence"/>
</dbReference>
<keyword evidence="3" id="KW-1185">Reference proteome</keyword>
<name>A0ABW2DNS9_9BACT</name>
<dbReference type="InterPro" id="IPR008979">
    <property type="entry name" value="Galactose-bd-like_sf"/>
</dbReference>